<proteinExistence type="predicted"/>
<dbReference type="PANTHER" id="PTHR43624">
    <property type="entry name" value="ELECTRON TRANSFER FLAVOPROTEIN-QUINONE OXIDOREDUCTASE YDIS-RELATED"/>
    <property type="match status" value="1"/>
</dbReference>
<dbReference type="PROSITE" id="PS51257">
    <property type="entry name" value="PROKAR_LIPOPROTEIN"/>
    <property type="match status" value="1"/>
</dbReference>
<sequence>MAEKYKFDVVIIGGGPAGIACALPLAKAGYTTLVIERALRLGGKNLTGGRVYSYALELVEPGLTAKAAMERKVVREQIMMLGDPSGITVDYFNPEPDGSTAQSYTVLRAPFDEWFANYAEQQGVVLVDGIKVDSLVEKEGKIVGIQAGDDIVLADIVIAADGVNSLFAEQSGLRKKLLPTAVGIGVKELIALPAKTIEARFGLKPGEGAARMIIGGTNGVVGGGFLYTNKESVSLGLVLSSHSVTQQDKKIYDILQDFKMHPALAPLVGDGETIEYGAHMVPEAGWHGVPTTLYRDGFLLIGDAAGFVINSGTTIRGIDLAIVSGVAAAKAIIAASGKQAIGPVYMNQLEELNLISTMKAFEAWPEITHNPRMSKTYPALANDIMKLLFTVDNNKPERLSKAMWRATRQHVSISEILADGWKGFRSV</sequence>
<dbReference type="InterPro" id="IPR049398">
    <property type="entry name" value="ETF-QO/FixC_UQ-bd"/>
</dbReference>
<keyword evidence="3" id="KW-0274">FAD</keyword>
<comment type="caution">
    <text evidence="7">The sequence shown here is derived from an EMBL/GenBank/DDBJ whole genome shotgun (WGS) entry which is preliminary data.</text>
</comment>
<dbReference type="InterPro" id="IPR059103">
    <property type="entry name" value="FixC-like_C"/>
</dbReference>
<accession>A0A644TNM7</accession>
<protein>
    <submittedName>
        <fullName evidence="7">Putative thiazole biosynthetic enzyme</fullName>
        <ecNumber evidence="7">5.3.1.29</ecNumber>
    </submittedName>
</protein>
<dbReference type="Pfam" id="PF21162">
    <property type="entry name" value="ETFQO_UQ-bd"/>
    <property type="match status" value="1"/>
</dbReference>
<feature type="domain" description="ETF-QO/FixC ubiquinone-binding" evidence="5">
    <location>
        <begin position="183"/>
        <end position="280"/>
    </location>
</feature>
<gene>
    <name evidence="7" type="ORF">SDC9_13721</name>
</gene>
<keyword evidence="2" id="KW-0285">Flavoprotein</keyword>
<dbReference type="EC" id="5.3.1.29" evidence="7"/>
<dbReference type="SUPFAM" id="SSF54373">
    <property type="entry name" value="FAD-linked reductases, C-terminal domain"/>
    <property type="match status" value="1"/>
</dbReference>
<evidence type="ECO:0000259" key="6">
    <source>
        <dbReference type="Pfam" id="PF26311"/>
    </source>
</evidence>
<organism evidence="7">
    <name type="scientific">bioreactor metagenome</name>
    <dbReference type="NCBI Taxonomy" id="1076179"/>
    <lineage>
        <taxon>unclassified sequences</taxon>
        <taxon>metagenomes</taxon>
        <taxon>ecological metagenomes</taxon>
    </lineage>
</organism>
<dbReference type="SUPFAM" id="SSF51905">
    <property type="entry name" value="FAD/NAD(P)-binding domain"/>
    <property type="match status" value="1"/>
</dbReference>
<evidence type="ECO:0000256" key="1">
    <source>
        <dbReference type="ARBA" id="ARBA00001974"/>
    </source>
</evidence>
<dbReference type="PANTHER" id="PTHR43624:SF2">
    <property type="entry name" value="ELECTRON TRANSFER FLAVOPROTEIN-QUINONE OXIDOREDUCTASE YDIS-RELATED"/>
    <property type="match status" value="1"/>
</dbReference>
<dbReference type="PRINTS" id="PR00420">
    <property type="entry name" value="RNGMNOXGNASE"/>
</dbReference>
<dbReference type="GO" id="GO:0043917">
    <property type="term" value="F:ribose 1,5-bisphosphate isomerase activity"/>
    <property type="evidence" value="ECO:0007669"/>
    <property type="project" value="UniProtKB-EC"/>
</dbReference>
<evidence type="ECO:0000256" key="3">
    <source>
        <dbReference type="ARBA" id="ARBA00022827"/>
    </source>
</evidence>
<dbReference type="EMBL" id="VSSQ01000039">
    <property type="protein sequence ID" value="MPL68017.1"/>
    <property type="molecule type" value="Genomic_DNA"/>
</dbReference>
<keyword evidence="7" id="KW-0413">Isomerase</keyword>
<dbReference type="InterPro" id="IPR036188">
    <property type="entry name" value="FAD/NAD-bd_sf"/>
</dbReference>
<evidence type="ECO:0000259" key="5">
    <source>
        <dbReference type="Pfam" id="PF21162"/>
    </source>
</evidence>
<dbReference type="Pfam" id="PF26311">
    <property type="entry name" value="ETF-QO_FixC_C"/>
    <property type="match status" value="1"/>
</dbReference>
<dbReference type="Gene3D" id="3.50.50.60">
    <property type="entry name" value="FAD/NAD(P)-binding domain"/>
    <property type="match status" value="1"/>
</dbReference>
<dbReference type="InterPro" id="IPR039651">
    <property type="entry name" value="FixC-like"/>
</dbReference>
<dbReference type="AlphaFoldDB" id="A0A644TNM7"/>
<keyword evidence="4" id="KW-0560">Oxidoreductase</keyword>
<evidence type="ECO:0000256" key="2">
    <source>
        <dbReference type="ARBA" id="ARBA00022630"/>
    </source>
</evidence>
<name>A0A644TNM7_9ZZZZ</name>
<evidence type="ECO:0000313" key="7">
    <source>
        <dbReference type="EMBL" id="MPL68017.1"/>
    </source>
</evidence>
<feature type="domain" description="FixC-like C-terminal" evidence="6">
    <location>
        <begin position="364"/>
        <end position="426"/>
    </location>
</feature>
<evidence type="ECO:0000256" key="4">
    <source>
        <dbReference type="ARBA" id="ARBA00023002"/>
    </source>
</evidence>
<dbReference type="GO" id="GO:0016491">
    <property type="term" value="F:oxidoreductase activity"/>
    <property type="evidence" value="ECO:0007669"/>
    <property type="project" value="UniProtKB-KW"/>
</dbReference>
<reference evidence="7" key="1">
    <citation type="submission" date="2019-08" db="EMBL/GenBank/DDBJ databases">
        <authorList>
            <person name="Kucharzyk K."/>
            <person name="Murdoch R.W."/>
            <person name="Higgins S."/>
            <person name="Loffler F."/>
        </authorList>
    </citation>
    <scope>NUCLEOTIDE SEQUENCE</scope>
</reference>
<comment type="cofactor">
    <cofactor evidence="1">
        <name>FAD</name>
        <dbReference type="ChEBI" id="CHEBI:57692"/>
    </cofactor>
</comment>
<dbReference type="Pfam" id="PF12831">
    <property type="entry name" value="FAD_oxidored"/>
    <property type="match status" value="1"/>
</dbReference>